<name>A0A6P8D9F9_PUNGR</name>
<reference evidence="3" key="2">
    <citation type="submission" date="2025-08" db="UniProtKB">
        <authorList>
            <consortium name="RefSeq"/>
        </authorList>
    </citation>
    <scope>IDENTIFICATION</scope>
    <source>
        <tissue evidence="3">Leaf</tissue>
    </source>
</reference>
<evidence type="ECO:0000313" key="3">
    <source>
        <dbReference type="RefSeq" id="XP_031393290.1"/>
    </source>
</evidence>
<evidence type="ECO:0000313" key="2">
    <source>
        <dbReference type="Proteomes" id="UP000515151"/>
    </source>
</evidence>
<gene>
    <name evidence="3" type="primary">LOC116205011</name>
</gene>
<dbReference type="Pfam" id="PF25498">
    <property type="entry name" value="DUF7912"/>
    <property type="match status" value="1"/>
</dbReference>
<reference evidence="2" key="1">
    <citation type="journal article" date="2020" name="Plant Biotechnol. J.">
        <title>The pomegranate (Punica granatum L.) draft genome dissects genetic divergence between soft- and hard-seeded cultivars.</title>
        <authorList>
            <person name="Luo X."/>
            <person name="Li H."/>
            <person name="Wu Z."/>
            <person name="Yao W."/>
            <person name="Zhao P."/>
            <person name="Cao D."/>
            <person name="Yu H."/>
            <person name="Li K."/>
            <person name="Poudel K."/>
            <person name="Zhao D."/>
            <person name="Zhang F."/>
            <person name="Xia X."/>
            <person name="Chen L."/>
            <person name="Wang Q."/>
            <person name="Jing D."/>
            <person name="Cao S."/>
        </authorList>
    </citation>
    <scope>NUCLEOTIDE SEQUENCE [LARGE SCALE GENOMIC DNA]</scope>
    <source>
        <strain evidence="2">cv. Tunisia</strain>
    </source>
</reference>
<keyword evidence="2" id="KW-1185">Reference proteome</keyword>
<dbReference type="Proteomes" id="UP000515151">
    <property type="component" value="Chromosome 4"/>
</dbReference>
<feature type="domain" description="DUF7912" evidence="1">
    <location>
        <begin position="195"/>
        <end position="285"/>
    </location>
</feature>
<dbReference type="PANTHER" id="PTHR34544:SF1">
    <property type="entry name" value="OS04G0438300 PROTEIN"/>
    <property type="match status" value="1"/>
</dbReference>
<dbReference type="PANTHER" id="PTHR34544">
    <property type="entry name" value="OSJNBA0006B20.18 PROTEIN"/>
    <property type="match status" value="1"/>
</dbReference>
<dbReference type="InterPro" id="IPR057234">
    <property type="entry name" value="DUF7912"/>
</dbReference>
<dbReference type="GeneID" id="116205011"/>
<evidence type="ECO:0000259" key="1">
    <source>
        <dbReference type="Pfam" id="PF25498"/>
    </source>
</evidence>
<organism evidence="2 3">
    <name type="scientific">Punica granatum</name>
    <name type="common">Pomegranate</name>
    <dbReference type="NCBI Taxonomy" id="22663"/>
    <lineage>
        <taxon>Eukaryota</taxon>
        <taxon>Viridiplantae</taxon>
        <taxon>Streptophyta</taxon>
        <taxon>Embryophyta</taxon>
        <taxon>Tracheophyta</taxon>
        <taxon>Spermatophyta</taxon>
        <taxon>Magnoliopsida</taxon>
        <taxon>eudicotyledons</taxon>
        <taxon>Gunneridae</taxon>
        <taxon>Pentapetalae</taxon>
        <taxon>rosids</taxon>
        <taxon>malvids</taxon>
        <taxon>Myrtales</taxon>
        <taxon>Lythraceae</taxon>
        <taxon>Punica</taxon>
    </lineage>
</organism>
<proteinExistence type="predicted"/>
<sequence>MASTAFPKPILRISAPCSPSSRAHEFFLPLSASSSHSVSLRRLSVHAKKKNSRSEPVLKPTIIEEIRSVDEEEDEEEELLLGDFDDEEFDGDEDDNFEDEFPEDDTLYVGDGAGGGGISLAGTWWDKEALAIAEEVTQSFDGELQIYAFKTLSNSTIQVRIETLSNKTRLDEAELAKSVPGKLSLEVSSPGVERVVRVPYDLDRFKERPMFVKYTSEVSEGVSPSESDGIFRLISFDIDARSCTWGLADVRVNREKAGKGRPLSKKQREWRLNTSFDSLRLVRLYSEI</sequence>
<accession>A0A6P8D9F9</accession>
<dbReference type="RefSeq" id="XP_031393290.1">
    <property type="nucleotide sequence ID" value="XM_031537430.1"/>
</dbReference>
<protein>
    <submittedName>
        <fullName evidence="3">Uncharacterized protein LOC116205011 isoform X2</fullName>
    </submittedName>
</protein>
<dbReference type="AlphaFoldDB" id="A0A6P8D9F9"/>